<keyword evidence="5 7" id="KW-0472">Membrane</keyword>
<organism evidence="9">
    <name type="scientific">Capitella teleta</name>
    <name type="common">Polychaete worm</name>
    <dbReference type="NCBI Taxonomy" id="283909"/>
    <lineage>
        <taxon>Eukaryota</taxon>
        <taxon>Metazoa</taxon>
        <taxon>Spiralia</taxon>
        <taxon>Lophotrochozoa</taxon>
        <taxon>Annelida</taxon>
        <taxon>Polychaeta</taxon>
        <taxon>Sedentaria</taxon>
        <taxon>Scolecida</taxon>
        <taxon>Capitellidae</taxon>
        <taxon>Capitella</taxon>
    </lineage>
</organism>
<evidence type="ECO:0000256" key="4">
    <source>
        <dbReference type="ARBA" id="ARBA00022989"/>
    </source>
</evidence>
<dbReference type="InterPro" id="IPR039859">
    <property type="entry name" value="PFA4/ZDH16/20/ERF2-like"/>
</dbReference>
<evidence type="ECO:0000256" key="2">
    <source>
        <dbReference type="ARBA" id="ARBA00022679"/>
    </source>
</evidence>
<comment type="catalytic activity">
    <reaction evidence="7">
        <text>L-cysteinyl-[protein] + hexadecanoyl-CoA = S-hexadecanoyl-L-cysteinyl-[protein] + CoA</text>
        <dbReference type="Rhea" id="RHEA:36683"/>
        <dbReference type="Rhea" id="RHEA-COMP:10131"/>
        <dbReference type="Rhea" id="RHEA-COMP:11032"/>
        <dbReference type="ChEBI" id="CHEBI:29950"/>
        <dbReference type="ChEBI" id="CHEBI:57287"/>
        <dbReference type="ChEBI" id="CHEBI:57379"/>
        <dbReference type="ChEBI" id="CHEBI:74151"/>
        <dbReference type="EC" id="2.3.1.225"/>
    </reaction>
</comment>
<keyword evidence="4 7" id="KW-1133">Transmembrane helix</keyword>
<feature type="domain" description="Palmitoyltransferase DHHC" evidence="8">
    <location>
        <begin position="135"/>
        <end position="256"/>
    </location>
</feature>
<dbReference type="STRING" id="283909.R7TC08"/>
<keyword evidence="3 7" id="KW-0812">Transmembrane</keyword>
<feature type="transmembrane region" description="Helical" evidence="7">
    <location>
        <begin position="48"/>
        <end position="66"/>
    </location>
</feature>
<dbReference type="InterPro" id="IPR001594">
    <property type="entry name" value="Palmitoyltrfase_DHHC"/>
</dbReference>
<dbReference type="HOGENOM" id="CLU_027721_1_1_1"/>
<dbReference type="EnsemblMetazoa" id="CapteT220171">
    <property type="protein sequence ID" value="CapteP220171"/>
    <property type="gene ID" value="CapteG220171"/>
</dbReference>
<gene>
    <name evidence="9" type="ORF">CAPTEDRAFT_220171</name>
</gene>
<feature type="transmembrane region" description="Helical" evidence="7">
    <location>
        <begin position="223"/>
        <end position="247"/>
    </location>
</feature>
<reference evidence="9 11" key="2">
    <citation type="journal article" date="2013" name="Nature">
        <title>Insights into bilaterian evolution from three spiralian genomes.</title>
        <authorList>
            <person name="Simakov O."/>
            <person name="Marletaz F."/>
            <person name="Cho S.J."/>
            <person name="Edsinger-Gonzales E."/>
            <person name="Havlak P."/>
            <person name="Hellsten U."/>
            <person name="Kuo D.H."/>
            <person name="Larsson T."/>
            <person name="Lv J."/>
            <person name="Arendt D."/>
            <person name="Savage R."/>
            <person name="Osoegawa K."/>
            <person name="de Jong P."/>
            <person name="Grimwood J."/>
            <person name="Chapman J.A."/>
            <person name="Shapiro H."/>
            <person name="Aerts A."/>
            <person name="Otillar R.P."/>
            <person name="Terry A.Y."/>
            <person name="Boore J.L."/>
            <person name="Grigoriev I.V."/>
            <person name="Lindberg D.R."/>
            <person name="Seaver E.C."/>
            <person name="Weisblat D.A."/>
            <person name="Putnam N.H."/>
            <person name="Rokhsar D.S."/>
        </authorList>
    </citation>
    <scope>NUCLEOTIDE SEQUENCE</scope>
    <source>
        <strain evidence="9 11">I ESC-2004</strain>
    </source>
</reference>
<keyword evidence="11" id="KW-1185">Reference proteome</keyword>
<keyword evidence="2 7" id="KW-0808">Transferase</keyword>
<evidence type="ECO:0000313" key="9">
    <source>
        <dbReference type="EMBL" id="ELT91032.1"/>
    </source>
</evidence>
<name>R7TC08_CAPTE</name>
<evidence type="ECO:0000256" key="1">
    <source>
        <dbReference type="ARBA" id="ARBA00004141"/>
    </source>
</evidence>
<dbReference type="EMBL" id="AMQN01014017">
    <property type="status" value="NOT_ANNOTATED_CDS"/>
    <property type="molecule type" value="Genomic_DNA"/>
</dbReference>
<comment type="domain">
    <text evidence="7">The DHHC domain is required for palmitoyltransferase activity.</text>
</comment>
<comment type="subcellular location">
    <subcellularLocation>
        <location evidence="1">Membrane</location>
        <topology evidence="1">Multi-pass membrane protein</topology>
    </subcellularLocation>
</comment>
<sequence length="344" mass="39970">MAPTVVNICFALVRWTPVLFITAVIVWSYYAYVIQMCLFSISNIPEKIIYLFIYHPILFIFCWAYWKTIFTETGTVPKEVRLTRCVSYRTISQCFSFIYLGVNWSSLKMTKMKKVRKNFWRVLLVDYPFSVQPVRYCEKCKCIKPDRAHHCSVCGKCNLKMDHHCPWVNNCVCFTNYKFFVLFLGYGLLYCAWIASTSIQYFIKFWTGVSGSDRNLSNLHVVFLFFASIMFSISLLSLFGYHLFLVCSNRSTLETFRAPIFRGGPDKDGFSLGRKGNFIEVFGDSTAKWFLPLFTSFGDGVNYPVRTIDEDYDTLLGQRQRWMEDGTAEEDNSPGFDNSSLEQT</sequence>
<reference evidence="10" key="3">
    <citation type="submission" date="2015-06" db="UniProtKB">
        <authorList>
            <consortium name="EnsemblMetazoa"/>
        </authorList>
    </citation>
    <scope>IDENTIFICATION</scope>
</reference>
<dbReference type="EC" id="2.3.1.225" evidence="7"/>
<dbReference type="OrthoDB" id="9909019at2759"/>
<dbReference type="FunCoup" id="R7TC08">
    <property type="interactions" value="1159"/>
</dbReference>
<feature type="transmembrane region" description="Helical" evidence="7">
    <location>
        <begin position="179"/>
        <end position="203"/>
    </location>
</feature>
<evidence type="ECO:0000313" key="11">
    <source>
        <dbReference type="Proteomes" id="UP000014760"/>
    </source>
</evidence>
<protein>
    <recommendedName>
        <fullName evidence="7">Palmitoyltransferase</fullName>
        <ecNumber evidence="7">2.3.1.225</ecNumber>
    </recommendedName>
</protein>
<evidence type="ECO:0000256" key="7">
    <source>
        <dbReference type="RuleBase" id="RU079119"/>
    </source>
</evidence>
<proteinExistence type="inferred from homology"/>
<dbReference type="EMBL" id="KB310677">
    <property type="protein sequence ID" value="ELT91032.1"/>
    <property type="molecule type" value="Genomic_DNA"/>
</dbReference>
<evidence type="ECO:0000256" key="5">
    <source>
        <dbReference type="ARBA" id="ARBA00023136"/>
    </source>
</evidence>
<comment type="similarity">
    <text evidence="7">Belongs to the DHHC palmitoyltransferase family.</text>
</comment>
<keyword evidence="6 7" id="KW-0012">Acyltransferase</keyword>
<dbReference type="Proteomes" id="UP000014760">
    <property type="component" value="Unassembled WGS sequence"/>
</dbReference>
<feature type="transmembrane region" description="Helical" evidence="7">
    <location>
        <begin position="86"/>
        <end position="107"/>
    </location>
</feature>
<reference evidence="11" key="1">
    <citation type="submission" date="2012-12" db="EMBL/GenBank/DDBJ databases">
        <authorList>
            <person name="Hellsten U."/>
            <person name="Grimwood J."/>
            <person name="Chapman J.A."/>
            <person name="Shapiro H."/>
            <person name="Aerts A."/>
            <person name="Otillar R.P."/>
            <person name="Terry A.Y."/>
            <person name="Boore J.L."/>
            <person name="Simakov O."/>
            <person name="Marletaz F."/>
            <person name="Cho S.-J."/>
            <person name="Edsinger-Gonzales E."/>
            <person name="Havlak P."/>
            <person name="Kuo D.-H."/>
            <person name="Larsson T."/>
            <person name="Lv J."/>
            <person name="Arendt D."/>
            <person name="Savage R."/>
            <person name="Osoegawa K."/>
            <person name="de Jong P."/>
            <person name="Lindberg D.R."/>
            <person name="Seaver E.C."/>
            <person name="Weisblat D.A."/>
            <person name="Putnam N.H."/>
            <person name="Grigoriev I.V."/>
            <person name="Rokhsar D.S."/>
        </authorList>
    </citation>
    <scope>NUCLEOTIDE SEQUENCE</scope>
    <source>
        <strain evidence="11">I ESC-2004</strain>
    </source>
</reference>
<dbReference type="GO" id="GO:0016020">
    <property type="term" value="C:membrane"/>
    <property type="evidence" value="ECO:0007669"/>
    <property type="project" value="UniProtKB-SubCell"/>
</dbReference>
<evidence type="ECO:0000259" key="8">
    <source>
        <dbReference type="Pfam" id="PF01529"/>
    </source>
</evidence>
<dbReference type="Pfam" id="PF01529">
    <property type="entry name" value="DHHC"/>
    <property type="match status" value="1"/>
</dbReference>
<accession>R7TC08</accession>
<dbReference type="PANTHER" id="PTHR12246">
    <property type="entry name" value="PALMITOYLTRANSFERASE ZDHHC16"/>
    <property type="match status" value="1"/>
</dbReference>
<dbReference type="OMA" id="CFVVMHI"/>
<dbReference type="GO" id="GO:0019706">
    <property type="term" value="F:protein-cysteine S-palmitoyltransferase activity"/>
    <property type="evidence" value="ECO:0007669"/>
    <property type="project" value="UniProtKB-EC"/>
</dbReference>
<dbReference type="AlphaFoldDB" id="R7TC08"/>
<feature type="transmembrane region" description="Helical" evidence="7">
    <location>
        <begin position="20"/>
        <end position="41"/>
    </location>
</feature>
<evidence type="ECO:0000256" key="6">
    <source>
        <dbReference type="ARBA" id="ARBA00023315"/>
    </source>
</evidence>
<evidence type="ECO:0000256" key="3">
    <source>
        <dbReference type="ARBA" id="ARBA00022692"/>
    </source>
</evidence>
<evidence type="ECO:0000313" key="10">
    <source>
        <dbReference type="EnsemblMetazoa" id="CapteP220171"/>
    </source>
</evidence>
<dbReference type="PROSITE" id="PS50216">
    <property type="entry name" value="DHHC"/>
    <property type="match status" value="1"/>
</dbReference>